<gene>
    <name evidence="1" type="ORF">SAMN05444352_12578</name>
</gene>
<dbReference type="Proteomes" id="UP000198407">
    <property type="component" value="Unassembled WGS sequence"/>
</dbReference>
<dbReference type="OrthoDB" id="6943399at2"/>
<dbReference type="RefSeq" id="WP_042126037.1">
    <property type="nucleotide sequence ID" value="NZ_FZOL01000025.1"/>
</dbReference>
<evidence type="ECO:0000313" key="1">
    <source>
        <dbReference type="EMBL" id="SNT13854.1"/>
    </source>
</evidence>
<accession>A0A239K9N7</accession>
<evidence type="ECO:0000313" key="2">
    <source>
        <dbReference type="Proteomes" id="UP000198407"/>
    </source>
</evidence>
<name>A0A239K9N7_9PSED</name>
<reference evidence="2" key="1">
    <citation type="submission" date="2017-06" db="EMBL/GenBank/DDBJ databases">
        <authorList>
            <person name="Varghese N."/>
            <person name="Submissions S."/>
        </authorList>
    </citation>
    <scope>NUCLEOTIDE SEQUENCE [LARGE SCALE GENOMIC DNA]</scope>
    <source>
        <strain evidence="2">DSM 22348</strain>
    </source>
</reference>
<sequence>MMNLNEKPTIEELAKLFAARKDSLDNHILWICDAGRVHIEGLGACTAESEFEQRKPNMRARLKMYRRGQGYVGKKAAADTQFVGRVLATLQQEWPALRDGQGIQVIDRLC</sequence>
<protein>
    <submittedName>
        <fullName evidence="1">Uncharacterized protein</fullName>
    </submittedName>
</protein>
<keyword evidence="2" id="KW-1185">Reference proteome</keyword>
<dbReference type="AlphaFoldDB" id="A0A239K9N7"/>
<proteinExistence type="predicted"/>
<organism evidence="1 2">
    <name type="scientific">Pseudomonas japonica</name>
    <dbReference type="NCBI Taxonomy" id="256466"/>
    <lineage>
        <taxon>Bacteria</taxon>
        <taxon>Pseudomonadati</taxon>
        <taxon>Pseudomonadota</taxon>
        <taxon>Gammaproteobacteria</taxon>
        <taxon>Pseudomonadales</taxon>
        <taxon>Pseudomonadaceae</taxon>
        <taxon>Pseudomonas</taxon>
    </lineage>
</organism>
<dbReference type="EMBL" id="FZOL01000025">
    <property type="protein sequence ID" value="SNT13854.1"/>
    <property type="molecule type" value="Genomic_DNA"/>
</dbReference>